<dbReference type="OrthoDB" id="4062651at2759"/>
<reference evidence="2 3" key="1">
    <citation type="submission" date="2014-04" db="EMBL/GenBank/DDBJ databases">
        <authorList>
            <consortium name="DOE Joint Genome Institute"/>
            <person name="Kuo A."/>
            <person name="Zuccaro A."/>
            <person name="Kohler A."/>
            <person name="Nagy L.G."/>
            <person name="Floudas D."/>
            <person name="Copeland A."/>
            <person name="Barry K.W."/>
            <person name="Cichocki N."/>
            <person name="Veneault-Fourrey C."/>
            <person name="LaButti K."/>
            <person name="Lindquist E.A."/>
            <person name="Lipzen A."/>
            <person name="Lundell T."/>
            <person name="Morin E."/>
            <person name="Murat C."/>
            <person name="Sun H."/>
            <person name="Tunlid A."/>
            <person name="Henrissat B."/>
            <person name="Grigoriev I.V."/>
            <person name="Hibbett D.S."/>
            <person name="Martin F."/>
            <person name="Nordberg H.P."/>
            <person name="Cantor M.N."/>
            <person name="Hua S.X."/>
        </authorList>
    </citation>
    <scope>NUCLEOTIDE SEQUENCE [LARGE SCALE GENOMIC DNA]</scope>
    <source>
        <strain evidence="2 3">MAFF 305830</strain>
    </source>
</reference>
<evidence type="ECO:0000313" key="3">
    <source>
        <dbReference type="Proteomes" id="UP000054097"/>
    </source>
</evidence>
<feature type="domain" description="Protein kinase" evidence="1">
    <location>
        <begin position="1"/>
        <end position="172"/>
    </location>
</feature>
<feature type="non-terminal residue" evidence="2">
    <location>
        <position position="1"/>
    </location>
</feature>
<dbReference type="GO" id="GO:0004674">
    <property type="term" value="F:protein serine/threonine kinase activity"/>
    <property type="evidence" value="ECO:0007669"/>
    <property type="project" value="TreeGrafter"/>
</dbReference>
<dbReference type="GO" id="GO:0005524">
    <property type="term" value="F:ATP binding"/>
    <property type="evidence" value="ECO:0007669"/>
    <property type="project" value="InterPro"/>
</dbReference>
<protein>
    <recommendedName>
        <fullName evidence="1">Protein kinase domain-containing protein</fullName>
    </recommendedName>
</protein>
<dbReference type="Gene3D" id="1.10.510.10">
    <property type="entry name" value="Transferase(Phosphotransferase) domain 1"/>
    <property type="match status" value="1"/>
</dbReference>
<proteinExistence type="predicted"/>
<dbReference type="HOGENOM" id="CLU_000288_7_18_1"/>
<dbReference type="PANTHER" id="PTHR44329:SF289">
    <property type="entry name" value="SERINE_THREONINE-PROTEIN KINASE VIK"/>
    <property type="match status" value="1"/>
</dbReference>
<dbReference type="STRING" id="933852.A0A0C3AXQ3"/>
<reference evidence="3" key="2">
    <citation type="submission" date="2015-01" db="EMBL/GenBank/DDBJ databases">
        <title>Evolutionary Origins and Diversification of the Mycorrhizal Mutualists.</title>
        <authorList>
            <consortium name="DOE Joint Genome Institute"/>
            <consortium name="Mycorrhizal Genomics Consortium"/>
            <person name="Kohler A."/>
            <person name="Kuo A."/>
            <person name="Nagy L.G."/>
            <person name="Floudas D."/>
            <person name="Copeland A."/>
            <person name="Barry K.W."/>
            <person name="Cichocki N."/>
            <person name="Veneault-Fourrey C."/>
            <person name="LaButti K."/>
            <person name="Lindquist E.A."/>
            <person name="Lipzen A."/>
            <person name="Lundell T."/>
            <person name="Morin E."/>
            <person name="Murat C."/>
            <person name="Riley R."/>
            <person name="Ohm R."/>
            <person name="Sun H."/>
            <person name="Tunlid A."/>
            <person name="Henrissat B."/>
            <person name="Grigoriev I.V."/>
            <person name="Hibbett D.S."/>
            <person name="Martin F."/>
        </authorList>
    </citation>
    <scope>NUCLEOTIDE SEQUENCE [LARGE SCALE GENOMIC DNA]</scope>
    <source>
        <strain evidence="3">MAFF 305830</strain>
    </source>
</reference>
<dbReference type="InterPro" id="IPR011009">
    <property type="entry name" value="Kinase-like_dom_sf"/>
</dbReference>
<dbReference type="PROSITE" id="PS00108">
    <property type="entry name" value="PROTEIN_KINASE_ST"/>
    <property type="match status" value="1"/>
</dbReference>
<dbReference type="Pfam" id="PF00069">
    <property type="entry name" value="Pkinase"/>
    <property type="match status" value="1"/>
</dbReference>
<dbReference type="EMBL" id="KN824289">
    <property type="protein sequence ID" value="KIM29310.1"/>
    <property type="molecule type" value="Genomic_DNA"/>
</dbReference>
<gene>
    <name evidence="2" type="ORF">M408DRAFT_68227</name>
</gene>
<dbReference type="Proteomes" id="UP000054097">
    <property type="component" value="Unassembled WGS sequence"/>
</dbReference>
<dbReference type="PROSITE" id="PS50011">
    <property type="entry name" value="PROTEIN_KINASE_DOM"/>
    <property type="match status" value="1"/>
</dbReference>
<dbReference type="SUPFAM" id="SSF56112">
    <property type="entry name" value="Protein kinase-like (PK-like)"/>
    <property type="match status" value="1"/>
</dbReference>
<dbReference type="PANTHER" id="PTHR44329">
    <property type="entry name" value="SERINE/THREONINE-PROTEIN KINASE TNNI3K-RELATED"/>
    <property type="match status" value="1"/>
</dbReference>
<organism evidence="2 3">
    <name type="scientific">Serendipita vermifera MAFF 305830</name>
    <dbReference type="NCBI Taxonomy" id="933852"/>
    <lineage>
        <taxon>Eukaryota</taxon>
        <taxon>Fungi</taxon>
        <taxon>Dikarya</taxon>
        <taxon>Basidiomycota</taxon>
        <taxon>Agaricomycotina</taxon>
        <taxon>Agaricomycetes</taxon>
        <taxon>Sebacinales</taxon>
        <taxon>Serendipitaceae</taxon>
        <taxon>Serendipita</taxon>
    </lineage>
</organism>
<evidence type="ECO:0000259" key="1">
    <source>
        <dbReference type="PROSITE" id="PS50011"/>
    </source>
</evidence>
<name>A0A0C3AXQ3_SERVB</name>
<dbReference type="SMART" id="SM00220">
    <property type="entry name" value="S_TKc"/>
    <property type="match status" value="1"/>
</dbReference>
<dbReference type="InterPro" id="IPR051681">
    <property type="entry name" value="Ser/Thr_Kinases-Pseudokinases"/>
</dbReference>
<dbReference type="InterPro" id="IPR000719">
    <property type="entry name" value="Prot_kinase_dom"/>
</dbReference>
<evidence type="ECO:0000313" key="2">
    <source>
        <dbReference type="EMBL" id="KIM29310.1"/>
    </source>
</evidence>
<keyword evidence="3" id="KW-1185">Reference proteome</keyword>
<dbReference type="AlphaFoldDB" id="A0A0C3AXQ3"/>
<sequence length="172" mass="19152">AHIKLIFNQQIARELQVWKSLRHPNIIECLGSSNDFGDFGAMIFPWCQQGTAREYLEKTDPSVRVRMSLVKDVCAGLDYLHQSALVHGDLKPSNVLIDDAGTARVCDFGLAKLAHHQELGEMTATTTHAGPERYMAPELFQTMNFQTPLPTREADVYSLGCIALEVSFGETE</sequence>
<dbReference type="InterPro" id="IPR008271">
    <property type="entry name" value="Ser/Thr_kinase_AS"/>
</dbReference>
<accession>A0A0C3AXQ3</accession>